<keyword evidence="2" id="KW-1185">Reference proteome</keyword>
<dbReference type="RefSeq" id="WP_133397685.1">
    <property type="nucleotide sequence ID" value="NZ_SNAA01000017.1"/>
</dbReference>
<dbReference type="SUPFAM" id="SSF52540">
    <property type="entry name" value="P-loop containing nucleoside triphosphate hydrolases"/>
    <property type="match status" value="1"/>
</dbReference>
<organism evidence="1 2">
    <name type="scientific">Palleronia sediminis</name>
    <dbReference type="NCBI Taxonomy" id="2547833"/>
    <lineage>
        <taxon>Bacteria</taxon>
        <taxon>Pseudomonadati</taxon>
        <taxon>Pseudomonadota</taxon>
        <taxon>Alphaproteobacteria</taxon>
        <taxon>Rhodobacterales</taxon>
        <taxon>Roseobacteraceae</taxon>
        <taxon>Palleronia</taxon>
    </lineage>
</organism>
<dbReference type="GO" id="GO:0005829">
    <property type="term" value="C:cytosol"/>
    <property type="evidence" value="ECO:0007669"/>
    <property type="project" value="TreeGrafter"/>
</dbReference>
<dbReference type="GO" id="GO:0005524">
    <property type="term" value="F:ATP binding"/>
    <property type="evidence" value="ECO:0007669"/>
    <property type="project" value="TreeGrafter"/>
</dbReference>
<dbReference type="PANTHER" id="PTHR43384:SF13">
    <property type="entry name" value="SLR0110 PROTEIN"/>
    <property type="match status" value="1"/>
</dbReference>
<dbReference type="OrthoDB" id="8281972at2"/>
<gene>
    <name evidence="1" type="ORF">E2L08_13825</name>
</gene>
<dbReference type="Proteomes" id="UP000295701">
    <property type="component" value="Unassembled WGS sequence"/>
</dbReference>
<name>A0A4R6A5C5_9RHOB</name>
<dbReference type="GO" id="GO:0016887">
    <property type="term" value="F:ATP hydrolysis activity"/>
    <property type="evidence" value="ECO:0007669"/>
    <property type="project" value="TreeGrafter"/>
</dbReference>
<dbReference type="GO" id="GO:0009898">
    <property type="term" value="C:cytoplasmic side of plasma membrane"/>
    <property type="evidence" value="ECO:0007669"/>
    <property type="project" value="TreeGrafter"/>
</dbReference>
<proteinExistence type="predicted"/>
<dbReference type="InterPro" id="IPR050625">
    <property type="entry name" value="ParA/MinD_ATPase"/>
</dbReference>
<comment type="caution">
    <text evidence="1">The sequence shown here is derived from an EMBL/GenBank/DDBJ whole genome shotgun (WGS) entry which is preliminary data.</text>
</comment>
<evidence type="ECO:0000313" key="2">
    <source>
        <dbReference type="Proteomes" id="UP000295701"/>
    </source>
</evidence>
<sequence length="417" mass="45304">MAGNLAVAPDPAPFRACTVSRDVQQFDLLIDDMETVFGEDWGDLSFAEARAFLGQPDAADLRILALAIDTADTSELPFIELLVAEAHDRGIKVLVVAEDIKPVDLHRILRKGASEFLPYPLPENALREAVARLEAPEPAVAPPVEQARLAAPARMAGGNRNGVILPVQGLAGGVGASTFAVNLANELSLLSKGDDGSVCLLDLDLQTGSSATYLDLVQREAVFELLSDTETMDDESFRQALVPHDDRLWTLTAPAEILPLDIIGPEDVDRLIDAATAQFDYVVIDMPRTVVHWTETVLNRAHVFFSLLEIDMRSAQNALRLLRALKAEDLPVEKLRFILNRAPKFTDLAGKSRVKQLAQSLDISLEVQLPDGGRPVSEACDRGVPLAEAARKNPLRREIAKLAASAHELNREASKVG</sequence>
<dbReference type="Gene3D" id="3.40.50.300">
    <property type="entry name" value="P-loop containing nucleotide triphosphate hydrolases"/>
    <property type="match status" value="1"/>
</dbReference>
<protein>
    <submittedName>
        <fullName evidence="1">Pilus assembly protein CpaE</fullName>
    </submittedName>
</protein>
<accession>A0A4R6A5C5</accession>
<dbReference type="GO" id="GO:0051782">
    <property type="term" value="P:negative regulation of cell division"/>
    <property type="evidence" value="ECO:0007669"/>
    <property type="project" value="TreeGrafter"/>
</dbReference>
<dbReference type="AlphaFoldDB" id="A0A4R6A5C5"/>
<dbReference type="PANTHER" id="PTHR43384">
    <property type="entry name" value="SEPTUM SITE-DETERMINING PROTEIN MIND HOMOLOG, CHLOROPLASTIC-RELATED"/>
    <property type="match status" value="1"/>
</dbReference>
<dbReference type="EMBL" id="SNAA01000017">
    <property type="protein sequence ID" value="TDL76316.1"/>
    <property type="molecule type" value="Genomic_DNA"/>
</dbReference>
<evidence type="ECO:0000313" key="1">
    <source>
        <dbReference type="EMBL" id="TDL76316.1"/>
    </source>
</evidence>
<dbReference type="InterPro" id="IPR027417">
    <property type="entry name" value="P-loop_NTPase"/>
</dbReference>
<reference evidence="1 2" key="1">
    <citation type="submission" date="2019-03" db="EMBL/GenBank/DDBJ databases">
        <title>Primorskyibacter sp. SS33 isolated from sediments.</title>
        <authorList>
            <person name="Xunke S."/>
        </authorList>
    </citation>
    <scope>NUCLEOTIDE SEQUENCE [LARGE SCALE GENOMIC DNA]</scope>
    <source>
        <strain evidence="1 2">SS33</strain>
    </source>
</reference>